<accession>A0A3E1KB64</accession>
<evidence type="ECO:0000256" key="1">
    <source>
        <dbReference type="SAM" id="SignalP"/>
    </source>
</evidence>
<dbReference type="RefSeq" id="WP_116649764.1">
    <property type="nucleotide sequence ID" value="NZ_QUZK01000016.1"/>
</dbReference>
<reference evidence="2 3" key="1">
    <citation type="submission" date="2018-08" db="EMBL/GenBank/DDBJ databases">
        <title>Wenzhouxiangella salilacus sp. nov., a novel bacterium isolated from a saline lake in Xinjiang Province, China.</title>
        <authorList>
            <person name="Han S."/>
        </authorList>
    </citation>
    <scope>NUCLEOTIDE SEQUENCE [LARGE SCALE GENOMIC DNA]</scope>
    <source>
        <strain evidence="2 3">XDB06</strain>
    </source>
</reference>
<proteinExistence type="predicted"/>
<evidence type="ECO:0000313" key="3">
    <source>
        <dbReference type="Proteomes" id="UP000260351"/>
    </source>
</evidence>
<keyword evidence="3" id="KW-1185">Reference proteome</keyword>
<evidence type="ECO:0000313" key="2">
    <source>
        <dbReference type="EMBL" id="RFF31752.1"/>
    </source>
</evidence>
<protein>
    <recommendedName>
        <fullName evidence="4">PEP-CTERM sorting domain-containing protein</fullName>
    </recommendedName>
</protein>
<feature type="chain" id="PRO_5017833324" description="PEP-CTERM sorting domain-containing protein" evidence="1">
    <location>
        <begin position="26"/>
        <end position="184"/>
    </location>
</feature>
<organism evidence="2 3">
    <name type="scientific">Wenzhouxiangella sediminis</name>
    <dbReference type="NCBI Taxonomy" id="1792836"/>
    <lineage>
        <taxon>Bacteria</taxon>
        <taxon>Pseudomonadati</taxon>
        <taxon>Pseudomonadota</taxon>
        <taxon>Gammaproteobacteria</taxon>
        <taxon>Chromatiales</taxon>
        <taxon>Wenzhouxiangellaceae</taxon>
        <taxon>Wenzhouxiangella</taxon>
    </lineage>
</organism>
<keyword evidence="1" id="KW-0732">Signal</keyword>
<dbReference type="Proteomes" id="UP000260351">
    <property type="component" value="Unassembled WGS sequence"/>
</dbReference>
<evidence type="ECO:0008006" key="4">
    <source>
        <dbReference type="Google" id="ProtNLM"/>
    </source>
</evidence>
<gene>
    <name evidence="2" type="ORF">DZC52_03645</name>
</gene>
<dbReference type="OrthoDB" id="5805385at2"/>
<dbReference type="EMBL" id="QUZK01000016">
    <property type="protein sequence ID" value="RFF31752.1"/>
    <property type="molecule type" value="Genomic_DNA"/>
</dbReference>
<name>A0A3E1KB64_9GAMM</name>
<dbReference type="AlphaFoldDB" id="A0A3E1KB64"/>
<feature type="signal peptide" evidence="1">
    <location>
        <begin position="1"/>
        <end position="25"/>
    </location>
</feature>
<sequence>MFRNWMLKGLPAMLLTGLLAANAAAQTLTFDALSTGQLAEGVVNSEAGFEFENISGGAWGIDAQGNPDQALWVGWQVAIAVGDEFSIRRADGEPFFFVSVDHRSSGAESDAVDLIGLNGGAEVGSVTGLSRSDLTWQTLEPGFGGPIDELRIVGASVGSAALVLDNFVFRPATDEVFGDRFETP</sequence>
<comment type="caution">
    <text evidence="2">The sequence shown here is derived from an EMBL/GenBank/DDBJ whole genome shotgun (WGS) entry which is preliminary data.</text>
</comment>